<dbReference type="EC" id="7.1.1.9" evidence="19"/>
<evidence type="ECO:0000256" key="4">
    <source>
        <dbReference type="ARBA" id="ARBA00022448"/>
    </source>
</evidence>
<dbReference type="CDD" id="cd13912">
    <property type="entry name" value="CcO_II_C"/>
    <property type="match status" value="1"/>
</dbReference>
<dbReference type="NCBIfam" id="TIGR02866">
    <property type="entry name" value="CoxB"/>
    <property type="match status" value="1"/>
</dbReference>
<keyword evidence="4 18" id="KW-0813">Transport</keyword>
<keyword evidence="13 19" id="KW-0186">Copper</keyword>
<evidence type="ECO:0000256" key="3">
    <source>
        <dbReference type="ARBA" id="ARBA00007866"/>
    </source>
</evidence>
<evidence type="ECO:0000256" key="14">
    <source>
        <dbReference type="ARBA" id="ARBA00023136"/>
    </source>
</evidence>
<dbReference type="SUPFAM" id="SSF46626">
    <property type="entry name" value="Cytochrome c"/>
    <property type="match status" value="1"/>
</dbReference>
<dbReference type="InterPro" id="IPR001505">
    <property type="entry name" value="Copper_CuA"/>
</dbReference>
<evidence type="ECO:0000256" key="7">
    <source>
        <dbReference type="ARBA" id="ARBA00022692"/>
    </source>
</evidence>
<comment type="cofactor">
    <cofactor evidence="19">
        <name>Cu cation</name>
        <dbReference type="ChEBI" id="CHEBI:23378"/>
    </cofactor>
    <text evidence="19">Binds a copper A center.</text>
</comment>
<dbReference type="PANTHER" id="PTHR22888">
    <property type="entry name" value="CYTOCHROME C OXIDASE, SUBUNIT II"/>
    <property type="match status" value="1"/>
</dbReference>
<dbReference type="SUPFAM" id="SSF49503">
    <property type="entry name" value="Cupredoxins"/>
    <property type="match status" value="1"/>
</dbReference>
<feature type="signal peptide" evidence="22">
    <location>
        <begin position="1"/>
        <end position="25"/>
    </location>
</feature>
<dbReference type="PRINTS" id="PR01166">
    <property type="entry name" value="CYCOXIDASEII"/>
</dbReference>
<evidence type="ECO:0000259" key="25">
    <source>
        <dbReference type="PROSITE" id="PS51007"/>
    </source>
</evidence>
<evidence type="ECO:0000256" key="17">
    <source>
        <dbReference type="PROSITE-ProRule" id="PRU00433"/>
    </source>
</evidence>
<evidence type="ECO:0000256" key="22">
    <source>
        <dbReference type="SAM" id="SignalP"/>
    </source>
</evidence>
<comment type="similarity">
    <text evidence="3 18">Belongs to the cytochrome c oxidase subunit 2 family.</text>
</comment>
<dbReference type="Pfam" id="PF13442">
    <property type="entry name" value="Cytochrome_CBB3"/>
    <property type="match status" value="1"/>
</dbReference>
<dbReference type="InterPro" id="IPR011759">
    <property type="entry name" value="Cyt_c_oxidase_su2_TM_dom"/>
</dbReference>
<evidence type="ECO:0000256" key="18">
    <source>
        <dbReference type="RuleBase" id="RU000456"/>
    </source>
</evidence>
<dbReference type="InterPro" id="IPR014222">
    <property type="entry name" value="Cyt_c_oxidase_su2"/>
</dbReference>
<evidence type="ECO:0000256" key="15">
    <source>
        <dbReference type="ARBA" id="ARBA00024688"/>
    </source>
</evidence>
<feature type="domain" description="Cytochrome oxidase subunit II transmembrane region profile" evidence="24">
    <location>
        <begin position="32"/>
        <end position="127"/>
    </location>
</feature>
<keyword evidence="10 18" id="KW-0249">Electron transport</keyword>
<evidence type="ECO:0000256" key="8">
    <source>
        <dbReference type="ARBA" id="ARBA00022723"/>
    </source>
</evidence>
<keyword evidence="27" id="KW-1185">Reference proteome</keyword>
<dbReference type="InterPro" id="IPR036909">
    <property type="entry name" value="Cyt_c-like_dom_sf"/>
</dbReference>
<keyword evidence="9" id="KW-1278">Translocase</keyword>
<keyword evidence="11 21" id="KW-1133">Transmembrane helix</keyword>
<dbReference type="Gene3D" id="2.60.40.420">
    <property type="entry name" value="Cupredoxins - blue copper proteins"/>
    <property type="match status" value="1"/>
</dbReference>
<evidence type="ECO:0000256" key="16">
    <source>
        <dbReference type="ARBA" id="ARBA00047816"/>
    </source>
</evidence>
<evidence type="ECO:0000256" key="13">
    <source>
        <dbReference type="ARBA" id="ARBA00023008"/>
    </source>
</evidence>
<evidence type="ECO:0000256" key="1">
    <source>
        <dbReference type="ARBA" id="ARBA00004141"/>
    </source>
</evidence>
<evidence type="ECO:0000256" key="2">
    <source>
        <dbReference type="ARBA" id="ARBA00004418"/>
    </source>
</evidence>
<dbReference type="PROSITE" id="PS00078">
    <property type="entry name" value="COX2"/>
    <property type="match status" value="1"/>
</dbReference>
<keyword evidence="8 17" id="KW-0479">Metal-binding</keyword>
<evidence type="ECO:0000256" key="21">
    <source>
        <dbReference type="SAM" id="Phobius"/>
    </source>
</evidence>
<dbReference type="PROSITE" id="PS51007">
    <property type="entry name" value="CYTC"/>
    <property type="match status" value="1"/>
</dbReference>
<dbReference type="RefSeq" id="WP_222202430.1">
    <property type="nucleotide sequence ID" value="NZ_CAJZAH010000002.1"/>
</dbReference>
<evidence type="ECO:0000313" key="27">
    <source>
        <dbReference type="Proteomes" id="UP000721236"/>
    </source>
</evidence>
<evidence type="ECO:0000256" key="20">
    <source>
        <dbReference type="SAM" id="MobiDB-lite"/>
    </source>
</evidence>
<comment type="caution">
    <text evidence="26">The sequence shown here is derived from an EMBL/GenBank/DDBJ whole genome shotgun (WGS) entry which is preliminary data.</text>
</comment>
<dbReference type="InterPro" id="IPR034210">
    <property type="entry name" value="CcO_II_C"/>
</dbReference>
<comment type="subcellular location">
    <subcellularLocation>
        <location evidence="18">Cell membrane</location>
        <topology evidence="18">Multi-pass membrane protein</topology>
    </subcellularLocation>
    <subcellularLocation>
        <location evidence="1">Membrane</location>
        <topology evidence="1">Multi-pass membrane protein</topology>
    </subcellularLocation>
    <subcellularLocation>
        <location evidence="2">Periplasm</location>
    </subcellularLocation>
</comment>
<sequence>MKMWKKASAACLVGASLLASQAALAVEDMPGGPAVRQLNLTEPVTKIAEQIHWLNWMMLIICTVIFFAVFGVMFYSVFKHRKSKGAKSASFHESITVEVVWTIIPFLIVIGMALPATKTVVAMKDTTNSDITIKATGYQWKWGYDYLKGQGEGISFVSTLTTPREQINNEAPKSNTYLMEVDNEVVVPVNKKIRIVTTANDVIHAWMIPAFGVKQDAIPGFVRDTWFKAEKTGVYRGQCAELCGKEHAFMPIVVRVVTDEEYTSWVDEKKKAMAAAADDPNKTWTMDELKVRGEKVYAANCAVCHQPNGKGAGAFPGLDGSKVVNGPQAGQMHILLEGKGGMPSWKQLSDTELAAVMTYTRNAWSNKTGEVIQPTDFVNARAGKFPEGGGADAAPKAEDKPAGKQASLAADGAAS</sequence>
<gene>
    <name evidence="26" type="ORF">LMG21510_02819</name>
</gene>
<dbReference type="SUPFAM" id="SSF81464">
    <property type="entry name" value="Cytochrome c oxidase subunit II-like, transmembrane region"/>
    <property type="match status" value="1"/>
</dbReference>
<keyword evidence="6 18" id="KW-0679">Respiratory chain</keyword>
<organism evidence="26 27">
    <name type="scientific">Cupriavidus respiraculi</name>
    <dbReference type="NCBI Taxonomy" id="195930"/>
    <lineage>
        <taxon>Bacteria</taxon>
        <taxon>Pseudomonadati</taxon>
        <taxon>Pseudomonadota</taxon>
        <taxon>Betaproteobacteria</taxon>
        <taxon>Burkholderiales</taxon>
        <taxon>Burkholderiaceae</taxon>
        <taxon>Cupriavidus</taxon>
    </lineage>
</organism>
<proteinExistence type="inferred from homology"/>
<dbReference type="PROSITE" id="PS50999">
    <property type="entry name" value="COX2_TM"/>
    <property type="match status" value="1"/>
</dbReference>
<keyword evidence="12 17" id="KW-0408">Iron</keyword>
<evidence type="ECO:0000256" key="9">
    <source>
        <dbReference type="ARBA" id="ARBA00022967"/>
    </source>
</evidence>
<dbReference type="InterPro" id="IPR045187">
    <property type="entry name" value="CcO_II"/>
</dbReference>
<evidence type="ECO:0000256" key="5">
    <source>
        <dbReference type="ARBA" id="ARBA00022617"/>
    </source>
</evidence>
<keyword evidence="14 21" id="KW-0472">Membrane</keyword>
<name>A0ABM8X5K8_9BURK</name>
<feature type="domain" description="Cytochrome c" evidence="25">
    <location>
        <begin position="288"/>
        <end position="364"/>
    </location>
</feature>
<comment type="function">
    <text evidence="15 19">Subunits I and II form the functional core of the enzyme complex. Electrons originating in cytochrome c are transferred via heme a and Cu(A) to the binuclear center formed by heme a3 and Cu(B).</text>
</comment>
<evidence type="ECO:0000313" key="26">
    <source>
        <dbReference type="EMBL" id="CAG9175238.1"/>
    </source>
</evidence>
<evidence type="ECO:0000256" key="19">
    <source>
        <dbReference type="RuleBase" id="RU004024"/>
    </source>
</evidence>
<feature type="chain" id="PRO_5045508434" description="Cytochrome c oxidase subunit 2" evidence="22">
    <location>
        <begin position="26"/>
        <end position="415"/>
    </location>
</feature>
<evidence type="ECO:0000256" key="6">
    <source>
        <dbReference type="ARBA" id="ARBA00022660"/>
    </source>
</evidence>
<dbReference type="Proteomes" id="UP000721236">
    <property type="component" value="Unassembled WGS sequence"/>
</dbReference>
<dbReference type="Pfam" id="PF00116">
    <property type="entry name" value="COX2"/>
    <property type="match status" value="1"/>
</dbReference>
<reference evidence="26 27" key="1">
    <citation type="submission" date="2021-08" db="EMBL/GenBank/DDBJ databases">
        <authorList>
            <person name="Peeters C."/>
        </authorList>
    </citation>
    <scope>NUCLEOTIDE SEQUENCE [LARGE SCALE GENOMIC DNA]</scope>
    <source>
        <strain evidence="26 27">LMG 21510</strain>
    </source>
</reference>
<keyword evidence="5 17" id="KW-0349">Heme</keyword>
<feature type="transmembrane region" description="Helical" evidence="21">
    <location>
        <begin position="53"/>
        <end position="78"/>
    </location>
</feature>
<dbReference type="PANTHER" id="PTHR22888:SF9">
    <property type="entry name" value="CYTOCHROME C OXIDASE SUBUNIT 2"/>
    <property type="match status" value="1"/>
</dbReference>
<comment type="catalytic activity">
    <reaction evidence="16 19">
        <text>4 Fe(II)-[cytochrome c] + O2 + 8 H(+)(in) = 4 Fe(III)-[cytochrome c] + 2 H2O + 4 H(+)(out)</text>
        <dbReference type="Rhea" id="RHEA:11436"/>
        <dbReference type="Rhea" id="RHEA-COMP:10350"/>
        <dbReference type="Rhea" id="RHEA-COMP:14399"/>
        <dbReference type="ChEBI" id="CHEBI:15377"/>
        <dbReference type="ChEBI" id="CHEBI:15378"/>
        <dbReference type="ChEBI" id="CHEBI:15379"/>
        <dbReference type="ChEBI" id="CHEBI:29033"/>
        <dbReference type="ChEBI" id="CHEBI:29034"/>
        <dbReference type="EC" id="7.1.1.9"/>
    </reaction>
</comment>
<dbReference type="InterPro" id="IPR036257">
    <property type="entry name" value="Cyt_c_oxidase_su2_TM_sf"/>
</dbReference>
<evidence type="ECO:0000259" key="23">
    <source>
        <dbReference type="PROSITE" id="PS50857"/>
    </source>
</evidence>
<feature type="transmembrane region" description="Helical" evidence="21">
    <location>
        <begin position="99"/>
        <end position="117"/>
    </location>
</feature>
<evidence type="ECO:0000256" key="10">
    <source>
        <dbReference type="ARBA" id="ARBA00022982"/>
    </source>
</evidence>
<dbReference type="Gene3D" id="1.10.760.10">
    <property type="entry name" value="Cytochrome c-like domain"/>
    <property type="match status" value="1"/>
</dbReference>
<evidence type="ECO:0000259" key="24">
    <source>
        <dbReference type="PROSITE" id="PS50999"/>
    </source>
</evidence>
<dbReference type="EMBL" id="CAJZAH010000002">
    <property type="protein sequence ID" value="CAG9175238.1"/>
    <property type="molecule type" value="Genomic_DNA"/>
</dbReference>
<evidence type="ECO:0000256" key="11">
    <source>
        <dbReference type="ARBA" id="ARBA00022989"/>
    </source>
</evidence>
<feature type="region of interest" description="Disordered" evidence="20">
    <location>
        <begin position="382"/>
        <end position="415"/>
    </location>
</feature>
<keyword evidence="22" id="KW-0732">Signal</keyword>
<keyword evidence="7 18" id="KW-0812">Transmembrane</keyword>
<accession>A0ABM8X5K8</accession>
<dbReference type="InterPro" id="IPR002429">
    <property type="entry name" value="CcO_II-like_C"/>
</dbReference>
<protein>
    <recommendedName>
        <fullName evidence="19">Cytochrome c oxidase subunit 2</fullName>
        <ecNumber evidence="19">7.1.1.9</ecNumber>
    </recommendedName>
</protein>
<dbReference type="PROSITE" id="PS50857">
    <property type="entry name" value="COX2_CUA"/>
    <property type="match status" value="1"/>
</dbReference>
<dbReference type="Gene3D" id="1.10.287.90">
    <property type="match status" value="1"/>
</dbReference>
<dbReference type="Pfam" id="PF02790">
    <property type="entry name" value="COX2_TM"/>
    <property type="match status" value="1"/>
</dbReference>
<evidence type="ECO:0000256" key="12">
    <source>
        <dbReference type="ARBA" id="ARBA00023004"/>
    </source>
</evidence>
<feature type="domain" description="Cytochrome oxidase subunit II copper A binding" evidence="23">
    <location>
        <begin position="128"/>
        <end position="268"/>
    </location>
</feature>
<dbReference type="InterPro" id="IPR009056">
    <property type="entry name" value="Cyt_c-like_dom"/>
</dbReference>
<dbReference type="InterPro" id="IPR008972">
    <property type="entry name" value="Cupredoxin"/>
</dbReference>